<feature type="compositionally biased region" description="Basic and acidic residues" evidence="1">
    <location>
        <begin position="244"/>
        <end position="255"/>
    </location>
</feature>
<feature type="region of interest" description="Disordered" evidence="1">
    <location>
        <begin position="467"/>
        <end position="495"/>
    </location>
</feature>
<dbReference type="HOGENOM" id="CLU_035555_0_0_1"/>
<feature type="compositionally biased region" description="Polar residues" evidence="1">
    <location>
        <begin position="262"/>
        <end position="273"/>
    </location>
</feature>
<dbReference type="InterPro" id="IPR040256">
    <property type="entry name" value="At4g02000-like"/>
</dbReference>
<reference evidence="4" key="2">
    <citation type="submission" date="2015-03" db="UniProtKB">
        <authorList>
            <consortium name="EnsemblPlants"/>
        </authorList>
    </citation>
    <scope>IDENTIFICATION</scope>
</reference>
<keyword evidence="5" id="KW-1185">Reference proteome</keyword>
<protein>
    <submittedName>
        <fullName evidence="4">Uncharacterized protein</fullName>
    </submittedName>
</protein>
<evidence type="ECO:0000259" key="3">
    <source>
        <dbReference type="Pfam" id="PF14392"/>
    </source>
</evidence>
<dbReference type="InterPro" id="IPR025836">
    <property type="entry name" value="Zn_knuckle_CX2CX4HX4C"/>
</dbReference>
<dbReference type="Pfam" id="PF14392">
    <property type="entry name" value="zf-CCHC_4"/>
    <property type="match status" value="1"/>
</dbReference>
<dbReference type="EnsemblPlants" id="Bo5g137570.1">
    <property type="protein sequence ID" value="Bo5g137570.1"/>
    <property type="gene ID" value="Bo5g137570"/>
</dbReference>
<feature type="compositionally biased region" description="Basic and acidic residues" evidence="1">
    <location>
        <begin position="1"/>
        <end position="13"/>
    </location>
</feature>
<feature type="region of interest" description="Disordered" evidence="1">
    <location>
        <begin position="1"/>
        <end position="31"/>
    </location>
</feature>
<accession>A0A0D3CLH1</accession>
<proteinExistence type="predicted"/>
<dbReference type="PANTHER" id="PTHR31286:SF163">
    <property type="entry name" value="ZINC KNUCKLE CX2CX4HX4C DOMAIN-CONTAINING PROTEIN"/>
    <property type="match status" value="1"/>
</dbReference>
<feature type="compositionally biased region" description="Basic and acidic residues" evidence="1">
    <location>
        <begin position="274"/>
        <end position="288"/>
    </location>
</feature>
<feature type="domain" description="DUF4283" evidence="2">
    <location>
        <begin position="41"/>
        <end position="120"/>
    </location>
</feature>
<dbReference type="InterPro" id="IPR025558">
    <property type="entry name" value="DUF4283"/>
</dbReference>
<feature type="compositionally biased region" description="Basic and acidic residues" evidence="1">
    <location>
        <begin position="380"/>
        <end position="390"/>
    </location>
</feature>
<organism evidence="4 5">
    <name type="scientific">Brassica oleracea var. oleracea</name>
    <dbReference type="NCBI Taxonomy" id="109376"/>
    <lineage>
        <taxon>Eukaryota</taxon>
        <taxon>Viridiplantae</taxon>
        <taxon>Streptophyta</taxon>
        <taxon>Embryophyta</taxon>
        <taxon>Tracheophyta</taxon>
        <taxon>Spermatophyta</taxon>
        <taxon>Magnoliopsida</taxon>
        <taxon>eudicotyledons</taxon>
        <taxon>Gunneridae</taxon>
        <taxon>Pentapetalae</taxon>
        <taxon>rosids</taxon>
        <taxon>malvids</taxon>
        <taxon>Brassicales</taxon>
        <taxon>Brassicaceae</taxon>
        <taxon>Brassiceae</taxon>
        <taxon>Brassica</taxon>
    </lineage>
</organism>
<evidence type="ECO:0000313" key="4">
    <source>
        <dbReference type="EnsemblPlants" id="Bo5g137570.1"/>
    </source>
</evidence>
<dbReference type="Proteomes" id="UP000032141">
    <property type="component" value="Chromosome C5"/>
</dbReference>
<sequence>MSRRYSRSDKEKWSAAAPPPPPHTRRAPIRIPDSDPAALIAENKLTIIGRVTNPRFQRPRAVIDFLPQVWNLEGHVEGRELGLDKFQFRFDSEHELQTVLDKGPYHYKRWMLILQRWEPVVSENFPSQISFWVKIHGIPLHYWNEKAVETISDALGHVSSRNAKEAKFRVEVNGLLPLEMKMEILLSSEEVTEVEFQYLKIEKHCFTCFSLLHEEEDCPSRPRGARAPKDRPLGITQAIALQRIEADKKRHDDKRGYRRPAPQQSAPNNPSLTNREEHRHYSDNRDSHLLPSDPASHRDYHRHYSENRGSRSLHVNPASHHSNRPSGGSFEPRSQHDETVRTPAASATRGSIRRGSRGSIADGQIIYPVNQNNSGGQSNSRERIPTRDRLSGQSQEYRVPAMERLSGGDTSMVPVIELQDNGGEVAVEPALQPSHLASGSRVPASLRLGSPSVSGNRNKAKATAAAALSKQAGKRKVSKTTSNKRVARSPMQVQAARDRIRVIPLR</sequence>
<feature type="compositionally biased region" description="Low complexity" evidence="1">
    <location>
        <begin position="370"/>
        <end position="379"/>
    </location>
</feature>
<evidence type="ECO:0000256" key="1">
    <source>
        <dbReference type="SAM" id="MobiDB-lite"/>
    </source>
</evidence>
<dbReference type="PANTHER" id="PTHR31286">
    <property type="entry name" value="GLYCINE-RICH CELL WALL STRUCTURAL PROTEIN 1.8-LIKE"/>
    <property type="match status" value="1"/>
</dbReference>
<feature type="region of interest" description="Disordered" evidence="1">
    <location>
        <begin position="244"/>
        <end position="394"/>
    </location>
</feature>
<feature type="compositionally biased region" description="Basic and acidic residues" evidence="1">
    <location>
        <begin position="295"/>
        <end position="309"/>
    </location>
</feature>
<dbReference type="eggNOG" id="KOG1075">
    <property type="taxonomic scope" value="Eukaryota"/>
</dbReference>
<reference evidence="4 5" key="1">
    <citation type="journal article" date="2014" name="Genome Biol.">
        <title>Transcriptome and methylome profiling reveals relics of genome dominance in the mesopolyploid Brassica oleracea.</title>
        <authorList>
            <person name="Parkin I.A."/>
            <person name="Koh C."/>
            <person name="Tang H."/>
            <person name="Robinson S.J."/>
            <person name="Kagale S."/>
            <person name="Clarke W.E."/>
            <person name="Town C.D."/>
            <person name="Nixon J."/>
            <person name="Krishnakumar V."/>
            <person name="Bidwell S.L."/>
            <person name="Denoeud F."/>
            <person name="Belcram H."/>
            <person name="Links M.G."/>
            <person name="Just J."/>
            <person name="Clarke C."/>
            <person name="Bender T."/>
            <person name="Huebert T."/>
            <person name="Mason A.S."/>
            <person name="Pires J.C."/>
            <person name="Barker G."/>
            <person name="Moore J."/>
            <person name="Walley P.G."/>
            <person name="Manoli S."/>
            <person name="Batley J."/>
            <person name="Edwards D."/>
            <person name="Nelson M.N."/>
            <person name="Wang X."/>
            <person name="Paterson A.H."/>
            <person name="King G."/>
            <person name="Bancroft I."/>
            <person name="Chalhoub B."/>
            <person name="Sharpe A.G."/>
        </authorList>
    </citation>
    <scope>NUCLEOTIDE SEQUENCE</scope>
    <source>
        <strain evidence="4 5">cv. TO1000</strain>
    </source>
</reference>
<dbReference type="Pfam" id="PF14111">
    <property type="entry name" value="DUF4283"/>
    <property type="match status" value="1"/>
</dbReference>
<name>A0A0D3CLH1_BRAOL</name>
<dbReference type="Gramene" id="Bo5g137570.1">
    <property type="protein sequence ID" value="Bo5g137570.1"/>
    <property type="gene ID" value="Bo5g137570"/>
</dbReference>
<evidence type="ECO:0000313" key="5">
    <source>
        <dbReference type="Proteomes" id="UP000032141"/>
    </source>
</evidence>
<dbReference type="AlphaFoldDB" id="A0A0D3CLH1"/>
<feature type="domain" description="Zinc knuckle CX2CX4HX4C" evidence="3">
    <location>
        <begin position="177"/>
        <end position="219"/>
    </location>
</feature>
<dbReference type="OMA" id="DSEHELQ"/>
<evidence type="ECO:0000259" key="2">
    <source>
        <dbReference type="Pfam" id="PF14111"/>
    </source>
</evidence>